<gene>
    <name evidence="2" type="ORF">QR680_011096</name>
</gene>
<dbReference type="EMBL" id="JAUCMV010000001">
    <property type="protein sequence ID" value="KAK0428942.1"/>
    <property type="molecule type" value="Genomic_DNA"/>
</dbReference>
<sequence length="115" mass="13188">MTINRPSRSENTAQGKSKARIRANRHYMKRKGAWDFLQALRPVLEQNQVHIVLQMLSDFYQQENSQLHASQQGDSVNAAAEPQYTSPQLHEADNSPESSLYMPTYEVVNTYHHSS</sequence>
<reference evidence="2" key="1">
    <citation type="submission" date="2023-06" db="EMBL/GenBank/DDBJ databases">
        <title>Genomic analysis of the entomopathogenic nematode Steinernema hermaphroditum.</title>
        <authorList>
            <person name="Schwarz E.M."/>
            <person name="Heppert J.K."/>
            <person name="Baniya A."/>
            <person name="Schwartz H.T."/>
            <person name="Tan C.-H."/>
            <person name="Antoshechkin I."/>
            <person name="Sternberg P.W."/>
            <person name="Goodrich-Blair H."/>
            <person name="Dillman A.R."/>
        </authorList>
    </citation>
    <scope>NUCLEOTIDE SEQUENCE</scope>
    <source>
        <strain evidence="2">PS9179</strain>
        <tissue evidence="2">Whole animal</tissue>
    </source>
</reference>
<evidence type="ECO:0000313" key="2">
    <source>
        <dbReference type="EMBL" id="KAK0428942.1"/>
    </source>
</evidence>
<feature type="region of interest" description="Disordered" evidence="1">
    <location>
        <begin position="63"/>
        <end position="103"/>
    </location>
</feature>
<evidence type="ECO:0000313" key="3">
    <source>
        <dbReference type="Proteomes" id="UP001175271"/>
    </source>
</evidence>
<dbReference type="Proteomes" id="UP001175271">
    <property type="component" value="Unassembled WGS sequence"/>
</dbReference>
<organism evidence="2 3">
    <name type="scientific">Steinernema hermaphroditum</name>
    <dbReference type="NCBI Taxonomy" id="289476"/>
    <lineage>
        <taxon>Eukaryota</taxon>
        <taxon>Metazoa</taxon>
        <taxon>Ecdysozoa</taxon>
        <taxon>Nematoda</taxon>
        <taxon>Chromadorea</taxon>
        <taxon>Rhabditida</taxon>
        <taxon>Tylenchina</taxon>
        <taxon>Panagrolaimomorpha</taxon>
        <taxon>Strongyloidoidea</taxon>
        <taxon>Steinernematidae</taxon>
        <taxon>Steinernema</taxon>
    </lineage>
</organism>
<dbReference type="AlphaFoldDB" id="A0AA39MC93"/>
<accession>A0AA39MC93</accession>
<name>A0AA39MC93_9BILA</name>
<proteinExistence type="predicted"/>
<comment type="caution">
    <text evidence="2">The sequence shown here is derived from an EMBL/GenBank/DDBJ whole genome shotgun (WGS) entry which is preliminary data.</text>
</comment>
<keyword evidence="3" id="KW-1185">Reference proteome</keyword>
<evidence type="ECO:0000256" key="1">
    <source>
        <dbReference type="SAM" id="MobiDB-lite"/>
    </source>
</evidence>
<feature type="compositionally biased region" description="Polar residues" evidence="1">
    <location>
        <begin position="63"/>
        <end position="75"/>
    </location>
</feature>
<feature type="compositionally biased region" description="Polar residues" evidence="1">
    <location>
        <begin position="1"/>
        <end position="15"/>
    </location>
</feature>
<feature type="region of interest" description="Disordered" evidence="1">
    <location>
        <begin position="1"/>
        <end position="22"/>
    </location>
</feature>
<protein>
    <submittedName>
        <fullName evidence="2">Uncharacterized protein</fullName>
    </submittedName>
</protein>